<gene>
    <name evidence="1" type="ORF">E2C01_023983</name>
</gene>
<dbReference type="Proteomes" id="UP000324222">
    <property type="component" value="Unassembled WGS sequence"/>
</dbReference>
<accession>A0A5B7ECM4</accession>
<sequence length="112" mass="12698">MYHQVKVVKVHQGKSKEWKRCCFKYLQASDKTTNSGRGLFLYHVVQSVSPLHYMVDEENVSEPGILSGLPESLAYEIFILPLNIFLLGDLYSDFLDLSHDLLVQGVTGKAHD</sequence>
<evidence type="ECO:0000313" key="2">
    <source>
        <dbReference type="Proteomes" id="UP000324222"/>
    </source>
</evidence>
<dbReference type="AlphaFoldDB" id="A0A5B7ECM4"/>
<keyword evidence="2" id="KW-1185">Reference proteome</keyword>
<protein>
    <submittedName>
        <fullName evidence="1">Uncharacterized protein</fullName>
    </submittedName>
</protein>
<name>A0A5B7ECM4_PORTR</name>
<evidence type="ECO:0000313" key="1">
    <source>
        <dbReference type="EMBL" id="MPC30713.1"/>
    </source>
</evidence>
<organism evidence="1 2">
    <name type="scientific">Portunus trituberculatus</name>
    <name type="common">Swimming crab</name>
    <name type="synonym">Neptunus trituberculatus</name>
    <dbReference type="NCBI Taxonomy" id="210409"/>
    <lineage>
        <taxon>Eukaryota</taxon>
        <taxon>Metazoa</taxon>
        <taxon>Ecdysozoa</taxon>
        <taxon>Arthropoda</taxon>
        <taxon>Crustacea</taxon>
        <taxon>Multicrustacea</taxon>
        <taxon>Malacostraca</taxon>
        <taxon>Eumalacostraca</taxon>
        <taxon>Eucarida</taxon>
        <taxon>Decapoda</taxon>
        <taxon>Pleocyemata</taxon>
        <taxon>Brachyura</taxon>
        <taxon>Eubrachyura</taxon>
        <taxon>Portunoidea</taxon>
        <taxon>Portunidae</taxon>
        <taxon>Portuninae</taxon>
        <taxon>Portunus</taxon>
    </lineage>
</organism>
<dbReference type="EMBL" id="VSRR010002305">
    <property type="protein sequence ID" value="MPC30713.1"/>
    <property type="molecule type" value="Genomic_DNA"/>
</dbReference>
<comment type="caution">
    <text evidence="1">The sequence shown here is derived from an EMBL/GenBank/DDBJ whole genome shotgun (WGS) entry which is preliminary data.</text>
</comment>
<reference evidence="1 2" key="1">
    <citation type="submission" date="2019-05" db="EMBL/GenBank/DDBJ databases">
        <title>Another draft genome of Portunus trituberculatus and its Hox gene families provides insights of decapod evolution.</title>
        <authorList>
            <person name="Jeong J.-H."/>
            <person name="Song I."/>
            <person name="Kim S."/>
            <person name="Choi T."/>
            <person name="Kim D."/>
            <person name="Ryu S."/>
            <person name="Kim W."/>
        </authorList>
    </citation>
    <scope>NUCLEOTIDE SEQUENCE [LARGE SCALE GENOMIC DNA]</scope>
    <source>
        <tissue evidence="1">Muscle</tissue>
    </source>
</reference>
<proteinExistence type="predicted"/>